<keyword evidence="2" id="KW-1133">Transmembrane helix</keyword>
<evidence type="ECO:0000313" key="3">
    <source>
        <dbReference type="EMBL" id="AQT68735.1"/>
    </source>
</evidence>
<name>A0A1U9NLM6_9BACT</name>
<feature type="transmembrane region" description="Helical" evidence="2">
    <location>
        <begin position="101"/>
        <end position="120"/>
    </location>
</feature>
<protein>
    <submittedName>
        <fullName evidence="3">Uncharacterized protein</fullName>
    </submittedName>
</protein>
<dbReference type="EMBL" id="CP019791">
    <property type="protein sequence ID" value="AQT68735.1"/>
    <property type="molecule type" value="Genomic_DNA"/>
</dbReference>
<gene>
    <name evidence="3" type="ORF">STSP2_01907</name>
</gene>
<feature type="transmembrane region" description="Helical" evidence="2">
    <location>
        <begin position="77"/>
        <end position="94"/>
    </location>
</feature>
<feature type="compositionally biased region" description="Polar residues" evidence="1">
    <location>
        <begin position="163"/>
        <end position="174"/>
    </location>
</feature>
<proteinExistence type="predicted"/>
<sequence>MPLYLPDDFWLLADSLWTDFVISFTLFTSVCYAVLSRRLNHHRPAAAASTAIGLALSLSLTFWQSANNFSLADLGPLAVSFAAVVIAVVIFGVFRQVVGSLPAAMLSFGVCLVTALSPGLNPPISHDLIALVAFLIVAAALYMVLTNHGQPRIYPQSTPPQSSPDKQRQPAQLSASIEKQICQAEQNSTRLENDPQNIGQLQRQIEDILPKTSALTDQMARLRKQAAFVKNGQLQRIKKLRMRLMRTPPEQRAAVAANMKKAYKELKFDDRIERLDYAVAETEKRVRDCLNRSIQLLNAGDTAGLIRMLDRARRLQRHNQKLETVIERSKEKLIGQYDQFEQSQSRNYTKQEIKGDNR</sequence>
<organism evidence="3 4">
    <name type="scientific">Anaerohalosphaera lusitana</name>
    <dbReference type="NCBI Taxonomy" id="1936003"/>
    <lineage>
        <taxon>Bacteria</taxon>
        <taxon>Pseudomonadati</taxon>
        <taxon>Planctomycetota</taxon>
        <taxon>Phycisphaerae</taxon>
        <taxon>Sedimentisphaerales</taxon>
        <taxon>Anaerohalosphaeraceae</taxon>
        <taxon>Anaerohalosphaera</taxon>
    </lineage>
</organism>
<evidence type="ECO:0000256" key="2">
    <source>
        <dbReference type="SAM" id="Phobius"/>
    </source>
</evidence>
<keyword evidence="4" id="KW-1185">Reference proteome</keyword>
<reference evidence="4" key="1">
    <citation type="submission" date="2017-02" db="EMBL/GenBank/DDBJ databases">
        <title>Comparative genomics and description of representatives of a novel lineage of planctomycetes thriving in anoxic sediments.</title>
        <authorList>
            <person name="Spring S."/>
            <person name="Bunk B."/>
            <person name="Sproer C."/>
        </authorList>
    </citation>
    <scope>NUCLEOTIDE SEQUENCE [LARGE SCALE GENOMIC DNA]</scope>
    <source>
        <strain evidence="4">ST-NAGAB-D1</strain>
    </source>
</reference>
<evidence type="ECO:0000256" key="1">
    <source>
        <dbReference type="SAM" id="MobiDB-lite"/>
    </source>
</evidence>
<keyword evidence="2" id="KW-0472">Membrane</keyword>
<feature type="transmembrane region" description="Helical" evidence="2">
    <location>
        <begin position="16"/>
        <end position="35"/>
    </location>
</feature>
<dbReference type="STRING" id="1936003.STSP2_01907"/>
<keyword evidence="2" id="KW-0812">Transmembrane</keyword>
<dbReference type="Proteomes" id="UP000189674">
    <property type="component" value="Chromosome"/>
</dbReference>
<feature type="region of interest" description="Disordered" evidence="1">
    <location>
        <begin position="153"/>
        <end position="174"/>
    </location>
</feature>
<dbReference type="RefSeq" id="WP_146661997.1">
    <property type="nucleotide sequence ID" value="NZ_CP019791.1"/>
</dbReference>
<dbReference type="KEGG" id="alus:STSP2_01907"/>
<feature type="transmembrane region" description="Helical" evidence="2">
    <location>
        <begin position="126"/>
        <end position="145"/>
    </location>
</feature>
<accession>A0A1U9NLM6</accession>
<feature type="transmembrane region" description="Helical" evidence="2">
    <location>
        <begin position="47"/>
        <end position="65"/>
    </location>
</feature>
<evidence type="ECO:0000313" key="4">
    <source>
        <dbReference type="Proteomes" id="UP000189674"/>
    </source>
</evidence>
<dbReference type="AlphaFoldDB" id="A0A1U9NLM6"/>